<dbReference type="AlphaFoldDB" id="A0A5C6AXK8"/>
<sequence length="470" mass="52712">MFRIVKIGSDNLIDPVCFGVRLNASLLLLIALSGVLPTPTFRVEVVDDSNGWPVPLVELETTHHLRYVSDNAGVITIDAPELFGVSTWFHVRGHGYGVDADGFGYQGVRLKPTAGESITVRVKRKLPAKRIGRLTGGGLFAESQKLGERSDWREQRIFGCDSVQNAVLNERLFWIWGDTTLANYPLGRFHSIGATTPRQPLSSLHPPLSLRYNYFTDADGVPDNLAKLAGSGPTWLFGLVTLPDDQQQDQMGATYSKIKDGLTEYEKGLCIWNQDARRFDPLKVVWRQSELQSRPPPMPHGHAILWTDPEGIRWALFGDPFPSIRCRATWEDWSSPERWQPVAAPPAITAKDSGTTVVPHRGAIAWNDYRGRWVAVFTQKDGDSSSLGEIWYTESSSPLGPWSSAIKIVTHDRYTFYNPQLHPDWVPDGSPILLFEGTYTNTFSGNPTATPRYDYNQILYRLDLDELSRD</sequence>
<protein>
    <recommendedName>
        <fullName evidence="3">DUF4185 domain-containing protein</fullName>
    </recommendedName>
</protein>
<proteinExistence type="predicted"/>
<name>A0A5C6AXK8_9BACT</name>
<gene>
    <name evidence="1" type="ORF">Pla100_08340</name>
</gene>
<organism evidence="1 2">
    <name type="scientific">Neorhodopirellula pilleata</name>
    <dbReference type="NCBI Taxonomy" id="2714738"/>
    <lineage>
        <taxon>Bacteria</taxon>
        <taxon>Pseudomonadati</taxon>
        <taxon>Planctomycetota</taxon>
        <taxon>Planctomycetia</taxon>
        <taxon>Pirellulales</taxon>
        <taxon>Pirellulaceae</taxon>
        <taxon>Neorhodopirellula</taxon>
    </lineage>
</organism>
<evidence type="ECO:0000313" key="1">
    <source>
        <dbReference type="EMBL" id="TWU03899.1"/>
    </source>
</evidence>
<accession>A0A5C6AXK8</accession>
<keyword evidence="2" id="KW-1185">Reference proteome</keyword>
<evidence type="ECO:0008006" key="3">
    <source>
        <dbReference type="Google" id="ProtNLM"/>
    </source>
</evidence>
<comment type="caution">
    <text evidence="1">The sequence shown here is derived from an EMBL/GenBank/DDBJ whole genome shotgun (WGS) entry which is preliminary data.</text>
</comment>
<dbReference type="Proteomes" id="UP000316213">
    <property type="component" value="Unassembled WGS sequence"/>
</dbReference>
<evidence type="ECO:0000313" key="2">
    <source>
        <dbReference type="Proteomes" id="UP000316213"/>
    </source>
</evidence>
<reference evidence="1 2" key="1">
    <citation type="submission" date="2019-02" db="EMBL/GenBank/DDBJ databases">
        <title>Deep-cultivation of Planctomycetes and their phenomic and genomic characterization uncovers novel biology.</title>
        <authorList>
            <person name="Wiegand S."/>
            <person name="Jogler M."/>
            <person name="Boedeker C."/>
            <person name="Pinto D."/>
            <person name="Vollmers J."/>
            <person name="Rivas-Marin E."/>
            <person name="Kohn T."/>
            <person name="Peeters S.H."/>
            <person name="Heuer A."/>
            <person name="Rast P."/>
            <person name="Oberbeckmann S."/>
            <person name="Bunk B."/>
            <person name="Jeske O."/>
            <person name="Meyerdierks A."/>
            <person name="Storesund J.E."/>
            <person name="Kallscheuer N."/>
            <person name="Luecker S."/>
            <person name="Lage O.M."/>
            <person name="Pohl T."/>
            <person name="Merkel B.J."/>
            <person name="Hornburger P."/>
            <person name="Mueller R.-W."/>
            <person name="Bruemmer F."/>
            <person name="Labrenz M."/>
            <person name="Spormann A.M."/>
            <person name="Op Den Camp H."/>
            <person name="Overmann J."/>
            <person name="Amann R."/>
            <person name="Jetten M.S.M."/>
            <person name="Mascher T."/>
            <person name="Medema M.H."/>
            <person name="Devos D.P."/>
            <person name="Kaster A.-K."/>
            <person name="Ovreas L."/>
            <person name="Rohde M."/>
            <person name="Galperin M.Y."/>
            <person name="Jogler C."/>
        </authorList>
    </citation>
    <scope>NUCLEOTIDE SEQUENCE [LARGE SCALE GENOMIC DNA]</scope>
    <source>
        <strain evidence="1 2">Pla100</strain>
    </source>
</reference>
<dbReference type="EMBL" id="SJPM01000001">
    <property type="protein sequence ID" value="TWU03899.1"/>
    <property type="molecule type" value="Genomic_DNA"/>
</dbReference>